<feature type="transmembrane region" description="Helical" evidence="1">
    <location>
        <begin position="154"/>
        <end position="172"/>
    </location>
</feature>
<keyword evidence="1" id="KW-0812">Transmembrane</keyword>
<name>G8XTR1_SCMVC</name>
<dbReference type="Proteomes" id="UP000113346">
    <property type="component" value="Segment"/>
</dbReference>
<evidence type="ECO:0000313" key="3">
    <source>
        <dbReference type="Proteomes" id="UP000113346"/>
    </source>
</evidence>
<protein>
    <submittedName>
        <fullName evidence="2">Membrane protein RL11J</fullName>
    </submittedName>
</protein>
<reference evidence="2" key="1">
    <citation type="submission" date="2011-12" db="EMBL/GenBank/DDBJ databases">
        <title>Comparative genomics of primate cytomegaloviruses.</title>
        <authorList>
            <person name="Davison A.J."/>
            <person name="Holton M."/>
            <person name="Dolan A."/>
            <person name="Dargan D.J."/>
            <person name="Gatherer D."/>
            <person name="Hayward G.S."/>
        </authorList>
    </citation>
    <scope>NUCLEOTIDE SEQUENCE [LARGE SCALE GENOMIC DNA]</scope>
    <source>
        <strain evidence="2">Colburn</strain>
    </source>
</reference>
<keyword evidence="1" id="KW-1133">Transmembrane helix</keyword>
<accession>G8XTR1</accession>
<organism evidence="2 3">
    <name type="scientific">Simian cytomegalovirus (strain Colburn)</name>
    <dbReference type="NCBI Taxonomy" id="50292"/>
    <lineage>
        <taxon>Viruses</taxon>
        <taxon>Duplodnaviria</taxon>
        <taxon>Heunggongvirae</taxon>
        <taxon>Peploviricota</taxon>
        <taxon>Herviviricetes</taxon>
        <taxon>Herpesvirales</taxon>
        <taxon>Orthoherpesviridae</taxon>
        <taxon>Betaherpesvirinae</taxon>
        <taxon>Cytomegalovirus</taxon>
        <taxon>Cytomegalovirus cercopithecinebeta5</taxon>
    </lineage>
</organism>
<dbReference type="EMBL" id="FJ483969">
    <property type="protein sequence ID" value="AEV80553.1"/>
    <property type="molecule type" value="Genomic_DNA"/>
</dbReference>
<evidence type="ECO:0000256" key="1">
    <source>
        <dbReference type="SAM" id="Phobius"/>
    </source>
</evidence>
<evidence type="ECO:0000313" key="2">
    <source>
        <dbReference type="EMBL" id="AEV80553.1"/>
    </source>
</evidence>
<gene>
    <name evidence="2" type="primary">RL11J</name>
</gene>
<organismHost>
    <name type="scientific">Macaca</name>
    <name type="common">macaques</name>
    <dbReference type="NCBI Taxonomy" id="9539"/>
</organismHost>
<proteinExistence type="predicted"/>
<sequence length="198" mass="22295">MTIAILLIITMYNSQGVFLPTCTPKTCCEGDEVVLESHIPNTCNVTAWYRYRNNTDILLCWFSGALVTFSSKERISSTCSRQLFTFHGIRTTSTGTYYTVGNFCDEHPKMSTCYNVTVNPRTTVQPSTTSTSVAAPLIQAYSQNNTRIEEPVEVHGAWGLVIVALLALWLAIEFRLPQKLLRYCTTRTRMGTRLMQTV</sequence>
<keyword evidence="1" id="KW-0472">Membrane</keyword>